<evidence type="ECO:0000313" key="1">
    <source>
        <dbReference type="EMBL" id="KAK7965768.1"/>
    </source>
</evidence>
<proteinExistence type="predicted"/>
<dbReference type="PANTHER" id="PTHR39596">
    <property type="match status" value="1"/>
</dbReference>
<dbReference type="EMBL" id="JAQQWE010000001">
    <property type="protein sequence ID" value="KAK7965768.1"/>
    <property type="molecule type" value="Genomic_DNA"/>
</dbReference>
<dbReference type="RefSeq" id="XP_066705160.1">
    <property type="nucleotide sequence ID" value="XM_066836267.1"/>
</dbReference>
<sequence>MDHLPRPVGASSPLKFEYHGSASWSEKTTDYEQWRSYPRIHGWKLDPFRYASEALPIVLGGRAFEQLAELLQSWMFFGPLAIVIEQSDPLVFVRSAVDGVRVIDTSALLVRAKEWVDATIAEWRQNKQPWGFESERRLKTLDFALDFVRHLRQHDSEQPSHETAALSNICLAVDLLIIVLHEAVEQVWNSLNPRTATAPFDCFESRFSGWSRSVADCLSENGWCPTDPSRLSAAGGIEAVCVASLVCRRGPGLPTHERCEEDECIAYNVPKGTYVPKHATACRYRESCGVISVPSGSPDDILVQTDSYPILQASVHSEFGGPNSHQQELRAIKYEPGMKYIAISHVWSDGLVVYFSRLQKATMSPWVVSNALGLRSRSGRPTSGSIRSVFPHKKEARRLACARMASSYENASLVLVLDSELQSWQYHKGTDAEALLRIVSSSWAKRVWTLSEGILARRLVFQFADCLFEIEEVRNRILARLQTDPLAVFTTLERKLFVHMVNMRNIRGLEPVERFADGFTLTKPRGTSHPGDDIISLAVLVGLPHIETLYDIHGWDERWMEFLRRMEAISVGVLFYRGPRMEQPGFRWAPRTLGYLGREGFGTSEVKAHVDSRLGGLILNSVGLLLTGNWWKISNFNRQKTFSDALYEPVEAGKPWYEISWADNWHKYPVSMAKSAAVEAAFGTNLALLFAAPNLKLVGPSSPAILLSQVVVDKIEGIISGTYLARVYVEPMEERRDQGELCLLGDVNHWMWLVK</sequence>
<name>A0ABR1QSZ9_9PEZI</name>
<reference evidence="1 2" key="1">
    <citation type="submission" date="2023-01" db="EMBL/GenBank/DDBJ databases">
        <title>Analysis of 21 Apiospora genomes using comparative genomics revels a genus with tremendous synthesis potential of carbohydrate active enzymes and secondary metabolites.</title>
        <authorList>
            <person name="Sorensen T."/>
        </authorList>
    </citation>
    <scope>NUCLEOTIDE SEQUENCE [LARGE SCALE GENOMIC DNA]</scope>
    <source>
        <strain evidence="1 2">CBS 24483</strain>
    </source>
</reference>
<comment type="caution">
    <text evidence="1">The sequence shown here is derived from an EMBL/GenBank/DDBJ whole genome shotgun (WGS) entry which is preliminary data.</text>
</comment>
<organism evidence="1 2">
    <name type="scientific">Apiospora aurea</name>
    <dbReference type="NCBI Taxonomy" id="335848"/>
    <lineage>
        <taxon>Eukaryota</taxon>
        <taxon>Fungi</taxon>
        <taxon>Dikarya</taxon>
        <taxon>Ascomycota</taxon>
        <taxon>Pezizomycotina</taxon>
        <taxon>Sordariomycetes</taxon>
        <taxon>Xylariomycetidae</taxon>
        <taxon>Amphisphaeriales</taxon>
        <taxon>Apiosporaceae</taxon>
        <taxon>Apiospora</taxon>
    </lineage>
</organism>
<gene>
    <name evidence="1" type="ORF">PG986_000045</name>
</gene>
<dbReference type="Proteomes" id="UP001391051">
    <property type="component" value="Unassembled WGS sequence"/>
</dbReference>
<evidence type="ECO:0000313" key="2">
    <source>
        <dbReference type="Proteomes" id="UP001391051"/>
    </source>
</evidence>
<dbReference type="PANTHER" id="PTHR39596:SF2">
    <property type="entry name" value="HET DOMAIN PROTEIN (AFU_ORTHOLOGUE AFUA_1G17550)-RELATED"/>
    <property type="match status" value="1"/>
</dbReference>
<protein>
    <recommendedName>
        <fullName evidence="3">Heterokaryon incompatibility domain-containing protein</fullName>
    </recommendedName>
</protein>
<keyword evidence="2" id="KW-1185">Reference proteome</keyword>
<accession>A0ABR1QSZ9</accession>
<dbReference type="GeneID" id="92069329"/>
<evidence type="ECO:0008006" key="3">
    <source>
        <dbReference type="Google" id="ProtNLM"/>
    </source>
</evidence>